<protein>
    <submittedName>
        <fullName evidence="1">Uncharacterized protein</fullName>
    </submittedName>
</protein>
<reference evidence="1" key="1">
    <citation type="journal article" date="2020" name="Stud. Mycol.">
        <title>101 Dothideomycetes genomes: a test case for predicting lifestyles and emergence of pathogens.</title>
        <authorList>
            <person name="Haridas S."/>
            <person name="Albert R."/>
            <person name="Binder M."/>
            <person name="Bloem J."/>
            <person name="Labutti K."/>
            <person name="Salamov A."/>
            <person name="Andreopoulos B."/>
            <person name="Baker S."/>
            <person name="Barry K."/>
            <person name="Bills G."/>
            <person name="Bluhm B."/>
            <person name="Cannon C."/>
            <person name="Castanera R."/>
            <person name="Culley D."/>
            <person name="Daum C."/>
            <person name="Ezra D."/>
            <person name="Gonzalez J."/>
            <person name="Henrissat B."/>
            <person name="Kuo A."/>
            <person name="Liang C."/>
            <person name="Lipzen A."/>
            <person name="Lutzoni F."/>
            <person name="Magnuson J."/>
            <person name="Mondo S."/>
            <person name="Nolan M."/>
            <person name="Ohm R."/>
            <person name="Pangilinan J."/>
            <person name="Park H.-J."/>
            <person name="Ramirez L."/>
            <person name="Alfaro M."/>
            <person name="Sun H."/>
            <person name="Tritt A."/>
            <person name="Yoshinaga Y."/>
            <person name="Zwiers L.-H."/>
            <person name="Turgeon B."/>
            <person name="Goodwin S."/>
            <person name="Spatafora J."/>
            <person name="Crous P."/>
            <person name="Grigoriev I."/>
        </authorList>
    </citation>
    <scope>NUCLEOTIDE SEQUENCE</scope>
    <source>
        <strain evidence="1">CBS 130266</strain>
    </source>
</reference>
<proteinExistence type="predicted"/>
<sequence length="87" mass="9986">MCLWLDLSDHSILSNLQLSLLFLFASLKIGPATFSHWYRPRQFEAASLLRFCLSKTITCFKILHLLHIPGKRLKSISFWGVTGYTAD</sequence>
<gene>
    <name evidence="1" type="ORF">EJ08DRAFT_343865</name>
</gene>
<name>A0A9P4P2Q2_9PEZI</name>
<dbReference type="AlphaFoldDB" id="A0A9P4P2Q2"/>
<dbReference type="Proteomes" id="UP000800235">
    <property type="component" value="Unassembled WGS sequence"/>
</dbReference>
<evidence type="ECO:0000313" key="1">
    <source>
        <dbReference type="EMBL" id="KAF2435569.1"/>
    </source>
</evidence>
<accession>A0A9P4P2Q2</accession>
<comment type="caution">
    <text evidence="1">The sequence shown here is derived from an EMBL/GenBank/DDBJ whole genome shotgun (WGS) entry which is preliminary data.</text>
</comment>
<dbReference type="EMBL" id="MU007013">
    <property type="protein sequence ID" value="KAF2435569.1"/>
    <property type="molecule type" value="Genomic_DNA"/>
</dbReference>
<keyword evidence="2" id="KW-1185">Reference proteome</keyword>
<organism evidence="1 2">
    <name type="scientific">Tothia fuscella</name>
    <dbReference type="NCBI Taxonomy" id="1048955"/>
    <lineage>
        <taxon>Eukaryota</taxon>
        <taxon>Fungi</taxon>
        <taxon>Dikarya</taxon>
        <taxon>Ascomycota</taxon>
        <taxon>Pezizomycotina</taxon>
        <taxon>Dothideomycetes</taxon>
        <taxon>Pleosporomycetidae</taxon>
        <taxon>Venturiales</taxon>
        <taxon>Cylindrosympodiaceae</taxon>
        <taxon>Tothia</taxon>
    </lineage>
</organism>
<evidence type="ECO:0000313" key="2">
    <source>
        <dbReference type="Proteomes" id="UP000800235"/>
    </source>
</evidence>